<evidence type="ECO:0000313" key="7">
    <source>
        <dbReference type="EMBL" id="SMC09927.1"/>
    </source>
</evidence>
<dbReference type="PANTHER" id="PTHR46832">
    <property type="entry name" value="5'-METHYLTHIOADENOSINE/S-ADENOSYLHOMOCYSTEINE NUCLEOSIDASE"/>
    <property type="match status" value="1"/>
</dbReference>
<evidence type="ECO:0000256" key="1">
    <source>
        <dbReference type="ARBA" id="ARBA00004945"/>
    </source>
</evidence>
<reference evidence="8" key="1">
    <citation type="submission" date="2017-04" db="EMBL/GenBank/DDBJ databases">
        <authorList>
            <person name="Varghese N."/>
            <person name="Submissions S."/>
        </authorList>
    </citation>
    <scope>NUCLEOTIDE SEQUENCE [LARGE SCALE GENOMIC DNA]</scope>
    <source>
        <strain evidence="8">DSM 16512</strain>
    </source>
</reference>
<dbReference type="GO" id="GO:0019509">
    <property type="term" value="P:L-methionine salvage from methylthioadenosine"/>
    <property type="evidence" value="ECO:0007669"/>
    <property type="project" value="UniProtKB-UniPathway"/>
</dbReference>
<feature type="domain" description="Nucleoside phosphorylase" evidence="6">
    <location>
        <begin position="2"/>
        <end position="242"/>
    </location>
</feature>
<evidence type="ECO:0000259" key="6">
    <source>
        <dbReference type="Pfam" id="PF01048"/>
    </source>
</evidence>
<name>A0A1W1WUH2_9BACT</name>
<evidence type="ECO:0000313" key="8">
    <source>
        <dbReference type="Proteomes" id="UP000192602"/>
    </source>
</evidence>
<keyword evidence="3" id="KW-0028">Amino-acid biosynthesis</keyword>
<evidence type="ECO:0000256" key="3">
    <source>
        <dbReference type="ARBA" id="ARBA00022605"/>
    </source>
</evidence>
<dbReference type="Proteomes" id="UP000192602">
    <property type="component" value="Unassembled WGS sequence"/>
</dbReference>
<comment type="pathway">
    <text evidence="1">Amino-acid biosynthesis; L-methionine biosynthesis via salvage pathway; S-methyl-5-thio-alpha-D-ribose 1-phosphate from S-methyl-5'-thioadenosine (hydrolase route): step 1/2.</text>
</comment>
<dbReference type="CDD" id="cd09008">
    <property type="entry name" value="MTAN"/>
    <property type="match status" value="1"/>
</dbReference>
<dbReference type="GO" id="GO:0009164">
    <property type="term" value="P:nucleoside catabolic process"/>
    <property type="evidence" value="ECO:0007669"/>
    <property type="project" value="InterPro"/>
</dbReference>
<organism evidence="7 8">
    <name type="scientific">Nitratiruptor tergarcus DSM 16512</name>
    <dbReference type="NCBI Taxonomy" id="1069081"/>
    <lineage>
        <taxon>Bacteria</taxon>
        <taxon>Pseudomonadati</taxon>
        <taxon>Campylobacterota</taxon>
        <taxon>Epsilonproteobacteria</taxon>
        <taxon>Nautiliales</taxon>
        <taxon>Nitratiruptoraceae</taxon>
        <taxon>Nitratiruptor</taxon>
    </lineage>
</organism>
<dbReference type="GO" id="GO:0019284">
    <property type="term" value="P:L-methionine salvage from S-adenosylmethionine"/>
    <property type="evidence" value="ECO:0007669"/>
    <property type="project" value="TreeGrafter"/>
</dbReference>
<keyword evidence="4" id="KW-0378">Hydrolase</keyword>
<dbReference type="EMBL" id="FWWZ01000001">
    <property type="protein sequence ID" value="SMC09927.1"/>
    <property type="molecule type" value="Genomic_DNA"/>
</dbReference>
<dbReference type="GO" id="GO:0008930">
    <property type="term" value="F:methylthioadenosine nucleosidase activity"/>
    <property type="evidence" value="ECO:0007669"/>
    <property type="project" value="InterPro"/>
</dbReference>
<dbReference type="InterPro" id="IPR000845">
    <property type="entry name" value="Nucleoside_phosphorylase_d"/>
</dbReference>
<accession>A0A1W1WUH2</accession>
<dbReference type="NCBIfam" id="TIGR01704">
    <property type="entry name" value="MTA_SAH-Nsdase"/>
    <property type="match status" value="1"/>
</dbReference>
<dbReference type="Pfam" id="PF01048">
    <property type="entry name" value="PNP_UDP_1"/>
    <property type="match status" value="1"/>
</dbReference>
<evidence type="ECO:0000256" key="4">
    <source>
        <dbReference type="ARBA" id="ARBA00022801"/>
    </source>
</evidence>
<dbReference type="InterPro" id="IPR010049">
    <property type="entry name" value="MTA_SAH_Nsdase"/>
</dbReference>
<protein>
    <recommendedName>
        <fullName evidence="2">adenosylhomocysteine nucleosidase</fullName>
        <ecNumber evidence="2">3.2.2.9</ecNumber>
    </recommendedName>
</protein>
<dbReference type="InterPro" id="IPR035994">
    <property type="entry name" value="Nucleoside_phosphorylase_sf"/>
</dbReference>
<dbReference type="OrthoDB" id="9792278at2"/>
<dbReference type="PANTHER" id="PTHR46832:SF1">
    <property type="entry name" value="5'-METHYLTHIOADENOSINE_S-ADENOSYLHOMOCYSTEINE NUCLEOSIDASE"/>
    <property type="match status" value="1"/>
</dbReference>
<evidence type="ECO:0000256" key="2">
    <source>
        <dbReference type="ARBA" id="ARBA00011974"/>
    </source>
</evidence>
<dbReference type="GO" id="GO:0008782">
    <property type="term" value="F:adenosylhomocysteine nucleosidase activity"/>
    <property type="evidence" value="ECO:0007669"/>
    <property type="project" value="UniProtKB-EC"/>
</dbReference>
<keyword evidence="5" id="KW-0486">Methionine biosynthesis</keyword>
<keyword evidence="8" id="KW-1185">Reference proteome</keyword>
<dbReference type="STRING" id="1069081.SAMN05660197_1753"/>
<dbReference type="AlphaFoldDB" id="A0A1W1WUH2"/>
<gene>
    <name evidence="7" type="ORF">SAMN05660197_1753</name>
</gene>
<sequence>MRIAIMGAMVEEIEPILTKLDPTLAPESELSQIIAHMQHIKLHTIAGNHYFEAKYKGHEVFIAYSKIGKVFASLTASVLIEHFKVQKLLFSGVAGAINEDLHIGDLIAAKRLCQHDLDITAFGHPYGYVPEGKVYIESDATLRFLAQEVAKERGIELKEGTIATGDQFIADPKKKEWIRKTFQADAIEMEGAAVAVVCDAYDIPFFILRSISDAADMDASFDFDEFLKSSSKISADFIIALLDKIVA</sequence>
<dbReference type="Gene3D" id="3.40.50.1580">
    <property type="entry name" value="Nucleoside phosphorylase domain"/>
    <property type="match status" value="1"/>
</dbReference>
<proteinExistence type="predicted"/>
<dbReference type="NCBIfam" id="NF004079">
    <property type="entry name" value="PRK05584.1"/>
    <property type="match status" value="1"/>
</dbReference>
<dbReference type="UniPathway" id="UPA00904">
    <property type="reaction ID" value="UER00871"/>
</dbReference>
<dbReference type="RefSeq" id="WP_084276248.1">
    <property type="nucleotide sequence ID" value="NZ_AP026671.1"/>
</dbReference>
<dbReference type="SUPFAM" id="SSF53167">
    <property type="entry name" value="Purine and uridine phosphorylases"/>
    <property type="match status" value="1"/>
</dbReference>
<dbReference type="GO" id="GO:0005829">
    <property type="term" value="C:cytosol"/>
    <property type="evidence" value="ECO:0007669"/>
    <property type="project" value="TreeGrafter"/>
</dbReference>
<dbReference type="EC" id="3.2.2.9" evidence="2"/>
<evidence type="ECO:0000256" key="5">
    <source>
        <dbReference type="ARBA" id="ARBA00023167"/>
    </source>
</evidence>